<feature type="binding site" evidence="5">
    <location>
        <position position="306"/>
    </location>
    <ligand>
        <name>S-adenosyl-L-methionine</name>
        <dbReference type="ChEBI" id="CHEBI:59789"/>
    </ligand>
</feature>
<dbReference type="GO" id="GO:0008173">
    <property type="term" value="F:RNA methyltransferase activity"/>
    <property type="evidence" value="ECO:0007669"/>
    <property type="project" value="InterPro"/>
</dbReference>
<dbReference type="Pfam" id="PF22458">
    <property type="entry name" value="RsmF-B_ferredox"/>
    <property type="match status" value="1"/>
</dbReference>
<dbReference type="InterPro" id="IPR001678">
    <property type="entry name" value="MeTrfase_RsmB-F_NOP2_dom"/>
</dbReference>
<dbReference type="InterPro" id="IPR029063">
    <property type="entry name" value="SAM-dependent_MTases_sf"/>
</dbReference>
<dbReference type="PANTHER" id="PTHR22807">
    <property type="entry name" value="NOP2 YEAST -RELATED NOL1/NOP2/FMU SUN DOMAIN-CONTAINING"/>
    <property type="match status" value="1"/>
</dbReference>
<keyword evidence="2 5" id="KW-0808">Transferase</keyword>
<dbReference type="InterPro" id="IPR023267">
    <property type="entry name" value="RCMT"/>
</dbReference>
<evidence type="ECO:0000256" key="3">
    <source>
        <dbReference type="ARBA" id="ARBA00022691"/>
    </source>
</evidence>
<dbReference type="GO" id="GO:0001510">
    <property type="term" value="P:RNA methylation"/>
    <property type="evidence" value="ECO:0007669"/>
    <property type="project" value="InterPro"/>
</dbReference>
<dbReference type="PRINTS" id="PR02008">
    <property type="entry name" value="RCMTFAMILY"/>
</dbReference>
<dbReference type="PANTHER" id="PTHR22807:SF53">
    <property type="entry name" value="RIBOSOMAL RNA SMALL SUBUNIT METHYLTRANSFERASE B-RELATED"/>
    <property type="match status" value="1"/>
</dbReference>
<proteinExistence type="inferred from homology"/>
<evidence type="ECO:0000313" key="7">
    <source>
        <dbReference type="EMBL" id="KJZ82005.1"/>
    </source>
</evidence>
<reference evidence="7 8" key="1">
    <citation type="journal article" date="2015" name="Phytopathology">
        <title>Genomes of Candidatus Liberibacter solanacearum haplotype A from New Zealand and the USA suggest significant genome plasticity in the species.</title>
        <authorList>
            <person name="Thompson S.M."/>
            <person name="Johnson C.P."/>
            <person name="Lu A.Y."/>
            <person name="Frampton R.A."/>
            <person name="Sullivan K.L."/>
            <person name="Fiers M.W."/>
            <person name="Crowhurst R.N."/>
            <person name="Pitman A.R."/>
            <person name="Scott I."/>
            <person name="Gudmestad N.C."/>
            <person name="Smith G.R."/>
        </authorList>
    </citation>
    <scope>NUCLEOTIDE SEQUENCE [LARGE SCALE GENOMIC DNA]</scope>
    <source>
        <strain evidence="7 8">LsoNZ1</strain>
    </source>
</reference>
<keyword evidence="8" id="KW-1185">Reference proteome</keyword>
<keyword evidence="3 5" id="KW-0949">S-adenosyl-L-methionine</keyword>
<comment type="caution">
    <text evidence="5">Lacks conserved residue(s) required for the propagation of feature annotation.</text>
</comment>
<gene>
    <name evidence="7" type="ORF">DJ66_0738</name>
</gene>
<dbReference type="PATRIC" id="fig|556287.8.peg.728"/>
<keyword evidence="1 5" id="KW-0489">Methyltransferase</keyword>
<evidence type="ECO:0000313" key="8">
    <source>
        <dbReference type="Proteomes" id="UP000033731"/>
    </source>
</evidence>
<sequence length="429" mass="49221">MRLGGQMAAAIEILKDIIFYKKPATNALKDWGASHRFAGSSDRVSISNIVYDVLRKYLSNAYIMDDDNPDYLVYAVIIKEWNISLEDISIILKEDRFAPLFPKESIIKSLHSRQLENAPLHIQGNIPQWLQSSIQSYFKDNWLEETKSLSTRPPLDLRTNTLKVNRQKLFKNLHHHGVRYSSISRFGLRIAATKAQSRLPNITNEISFQRGWFEVQDEGSQIVSDLTATKQSSQILDFCAGGGGKTLALSMLLNNKGQIHAWDKNKSRIAPIVARIKRAGIHNVQLHSNLESLRNLQEHFTTVLVDAPCSGTGTWRRRPDIKWRLSPKTLLERIEEQKKIMQEAAKFVRLGGYLVYITCSILPEENIQQINNFLDNHPRFKIDSIVDNWNELYDLKNPPSLFIENGCCILTPFLTNTDGFFFCRLKRHI</sequence>
<feature type="binding site" evidence="5">
    <location>
        <position position="263"/>
    </location>
    <ligand>
        <name>S-adenosyl-L-methionine</name>
        <dbReference type="ChEBI" id="CHEBI:59789"/>
    </ligand>
</feature>
<dbReference type="EMBL" id="JMTK01000002">
    <property type="protein sequence ID" value="KJZ82005.1"/>
    <property type="molecule type" value="Genomic_DNA"/>
</dbReference>
<dbReference type="PROSITE" id="PS51686">
    <property type="entry name" value="SAM_MT_RSMB_NOP"/>
    <property type="match status" value="1"/>
</dbReference>
<name>A0A094YZB1_9HYPH</name>
<dbReference type="InterPro" id="IPR049560">
    <property type="entry name" value="MeTrfase_RsmB-F_NOP2_cat"/>
</dbReference>
<evidence type="ECO:0000256" key="2">
    <source>
        <dbReference type="ARBA" id="ARBA00022679"/>
    </source>
</evidence>
<evidence type="ECO:0000256" key="1">
    <source>
        <dbReference type="ARBA" id="ARBA00022603"/>
    </source>
</evidence>
<comment type="similarity">
    <text evidence="5">Belongs to the class I-like SAM-binding methyltransferase superfamily. RsmB/NOP family.</text>
</comment>
<organism evidence="7 8">
    <name type="scientific">Candidatus Liberibacter solanacearum</name>
    <dbReference type="NCBI Taxonomy" id="556287"/>
    <lineage>
        <taxon>Bacteria</taxon>
        <taxon>Pseudomonadati</taxon>
        <taxon>Pseudomonadota</taxon>
        <taxon>Alphaproteobacteria</taxon>
        <taxon>Hyphomicrobiales</taxon>
        <taxon>Rhizobiaceae</taxon>
        <taxon>Liberibacter</taxon>
    </lineage>
</organism>
<feature type="domain" description="SAM-dependent MTase RsmB/NOP-type" evidence="6">
    <location>
        <begin position="145"/>
        <end position="428"/>
    </location>
</feature>
<protein>
    <submittedName>
        <fullName evidence="7">Sun protein</fullName>
    </submittedName>
</protein>
<evidence type="ECO:0000259" key="6">
    <source>
        <dbReference type="PROSITE" id="PS51686"/>
    </source>
</evidence>
<dbReference type="InterPro" id="IPR054728">
    <property type="entry name" value="RsmB-like_ferredoxin"/>
</dbReference>
<feature type="active site" description="Nucleophile" evidence="5">
    <location>
        <position position="359"/>
    </location>
</feature>
<comment type="caution">
    <text evidence="7">The sequence shown here is derived from an EMBL/GenBank/DDBJ whole genome shotgun (WGS) entry which is preliminary data.</text>
</comment>
<dbReference type="RefSeq" id="WP_034442757.1">
    <property type="nucleotide sequence ID" value="NZ_JMTK01000002.1"/>
</dbReference>
<dbReference type="SUPFAM" id="SSF53335">
    <property type="entry name" value="S-adenosyl-L-methionine-dependent methyltransferases"/>
    <property type="match status" value="1"/>
</dbReference>
<accession>A0A094YZB1</accession>
<keyword evidence="4 5" id="KW-0694">RNA-binding</keyword>
<evidence type="ECO:0000256" key="4">
    <source>
        <dbReference type="ARBA" id="ARBA00022884"/>
    </source>
</evidence>
<dbReference type="Gene3D" id="3.40.50.150">
    <property type="entry name" value="Vaccinia Virus protein VP39"/>
    <property type="match status" value="1"/>
</dbReference>
<dbReference type="Pfam" id="PF01189">
    <property type="entry name" value="Methyltr_RsmB-F"/>
    <property type="match status" value="1"/>
</dbReference>
<dbReference type="Proteomes" id="UP000033731">
    <property type="component" value="Unassembled WGS sequence"/>
</dbReference>
<evidence type="ECO:0000256" key="5">
    <source>
        <dbReference type="PROSITE-ProRule" id="PRU01023"/>
    </source>
</evidence>
<dbReference type="GO" id="GO:0003723">
    <property type="term" value="F:RNA binding"/>
    <property type="evidence" value="ECO:0007669"/>
    <property type="project" value="UniProtKB-UniRule"/>
</dbReference>
<dbReference type="AlphaFoldDB" id="A0A094YZB1"/>